<evidence type="ECO:0000313" key="2">
    <source>
        <dbReference type="Proteomes" id="UP001054945"/>
    </source>
</evidence>
<comment type="caution">
    <text evidence="1">The sequence shown here is derived from an EMBL/GenBank/DDBJ whole genome shotgun (WGS) entry which is preliminary data.</text>
</comment>
<protein>
    <submittedName>
        <fullName evidence="1">Uncharacterized protein</fullName>
    </submittedName>
</protein>
<dbReference type="EMBL" id="BPLR01003609">
    <property type="protein sequence ID" value="GIX86713.1"/>
    <property type="molecule type" value="Genomic_DNA"/>
</dbReference>
<gene>
    <name evidence="1" type="ORF">CEXT_465551</name>
</gene>
<accession>A0AAV4NPV4</accession>
<dbReference type="AlphaFoldDB" id="A0AAV4NPV4"/>
<evidence type="ECO:0000313" key="1">
    <source>
        <dbReference type="EMBL" id="GIX86713.1"/>
    </source>
</evidence>
<name>A0AAV4NPV4_CAEEX</name>
<sequence length="77" mass="8452">MRFPIRGNRRLRLGGRTVELLGSLISSSEKDDIGIPNGGIHIVSGFRNVSAHVMSDENSADVILKPSIEITSLQYQM</sequence>
<organism evidence="1 2">
    <name type="scientific">Caerostris extrusa</name>
    <name type="common">Bark spider</name>
    <name type="synonym">Caerostris bankana</name>
    <dbReference type="NCBI Taxonomy" id="172846"/>
    <lineage>
        <taxon>Eukaryota</taxon>
        <taxon>Metazoa</taxon>
        <taxon>Ecdysozoa</taxon>
        <taxon>Arthropoda</taxon>
        <taxon>Chelicerata</taxon>
        <taxon>Arachnida</taxon>
        <taxon>Araneae</taxon>
        <taxon>Araneomorphae</taxon>
        <taxon>Entelegynae</taxon>
        <taxon>Araneoidea</taxon>
        <taxon>Araneidae</taxon>
        <taxon>Caerostris</taxon>
    </lineage>
</organism>
<proteinExistence type="predicted"/>
<reference evidence="1 2" key="1">
    <citation type="submission" date="2021-06" db="EMBL/GenBank/DDBJ databases">
        <title>Caerostris extrusa draft genome.</title>
        <authorList>
            <person name="Kono N."/>
            <person name="Arakawa K."/>
        </authorList>
    </citation>
    <scope>NUCLEOTIDE SEQUENCE [LARGE SCALE GENOMIC DNA]</scope>
</reference>
<dbReference type="Proteomes" id="UP001054945">
    <property type="component" value="Unassembled WGS sequence"/>
</dbReference>
<keyword evidence="2" id="KW-1185">Reference proteome</keyword>